<evidence type="ECO:0000256" key="4">
    <source>
        <dbReference type="ARBA" id="ARBA00012389"/>
    </source>
</evidence>
<keyword evidence="8" id="KW-0547">Nucleotide-binding</keyword>
<protein>
    <recommendedName>
        <fullName evidence="4">nicotinate-nucleotide adenylyltransferase</fullName>
        <ecNumber evidence="4">2.7.7.18</ecNumber>
    </recommendedName>
    <alternativeName>
        <fullName evidence="13">Deamido-NAD(+) diphosphorylase</fullName>
    </alternativeName>
    <alternativeName>
        <fullName evidence="12">Deamido-NAD(+) pyrophosphorylase</fullName>
    </alternativeName>
    <alternativeName>
        <fullName evidence="11">Nicotinate mononucleotide adenylyltransferase</fullName>
    </alternativeName>
</protein>
<keyword evidence="6 16" id="KW-0808">Transferase</keyword>
<comment type="similarity">
    <text evidence="3">Belongs to the NadD family.</text>
</comment>
<evidence type="ECO:0000256" key="1">
    <source>
        <dbReference type="ARBA" id="ARBA00002324"/>
    </source>
</evidence>
<keyword evidence="5" id="KW-0662">Pyridine nucleotide biosynthesis</keyword>
<evidence type="ECO:0000256" key="5">
    <source>
        <dbReference type="ARBA" id="ARBA00022642"/>
    </source>
</evidence>
<accession>A0A1W6W0R5</accession>
<dbReference type="PANTHER" id="PTHR39321:SF3">
    <property type="entry name" value="PHOSPHOPANTETHEINE ADENYLYLTRANSFERASE"/>
    <property type="match status" value="1"/>
</dbReference>
<name>A0A1W6W0R5_VIBAL</name>
<evidence type="ECO:0000256" key="2">
    <source>
        <dbReference type="ARBA" id="ARBA00005019"/>
    </source>
</evidence>
<organism evidence="16">
    <name type="scientific">Vibrio alginolyticus</name>
    <dbReference type="NCBI Taxonomy" id="663"/>
    <lineage>
        <taxon>Bacteria</taxon>
        <taxon>Pseudomonadati</taxon>
        <taxon>Pseudomonadota</taxon>
        <taxon>Gammaproteobacteria</taxon>
        <taxon>Vibrionales</taxon>
        <taxon>Vibrionaceae</taxon>
        <taxon>Vibrio</taxon>
    </lineage>
</organism>
<dbReference type="InterPro" id="IPR005248">
    <property type="entry name" value="NadD/NMNAT"/>
</dbReference>
<feature type="domain" description="Cytidyltransferase-like" evidence="15">
    <location>
        <begin position="6"/>
        <end position="144"/>
    </location>
</feature>
<dbReference type="CDD" id="cd02165">
    <property type="entry name" value="NMNAT"/>
    <property type="match status" value="1"/>
</dbReference>
<evidence type="ECO:0000256" key="9">
    <source>
        <dbReference type="ARBA" id="ARBA00022840"/>
    </source>
</evidence>
<dbReference type="NCBIfam" id="NF006479">
    <property type="entry name" value="PRK08887.1"/>
    <property type="match status" value="1"/>
</dbReference>
<evidence type="ECO:0000256" key="3">
    <source>
        <dbReference type="ARBA" id="ARBA00009014"/>
    </source>
</evidence>
<dbReference type="UniPathway" id="UPA00253">
    <property type="reaction ID" value="UER00332"/>
</dbReference>
<dbReference type="InterPro" id="IPR004821">
    <property type="entry name" value="Cyt_trans-like"/>
</dbReference>
<comment type="function">
    <text evidence="1">Catalyzes the reversible adenylation of nicotinate mononucleotide (NaMN) to nicotinic acid adenine dinucleotide (NaAD).</text>
</comment>
<dbReference type="Pfam" id="PF01467">
    <property type="entry name" value="CTP_transf_like"/>
    <property type="match status" value="1"/>
</dbReference>
<evidence type="ECO:0000256" key="6">
    <source>
        <dbReference type="ARBA" id="ARBA00022679"/>
    </source>
</evidence>
<dbReference type="RefSeq" id="WP_086047263.1">
    <property type="nucleotide sequence ID" value="NZ_CP017890.1"/>
</dbReference>
<evidence type="ECO:0000256" key="12">
    <source>
        <dbReference type="ARBA" id="ARBA00033140"/>
    </source>
</evidence>
<reference evidence="16" key="1">
    <citation type="submission" date="2016-10" db="EMBL/GenBank/DDBJ databases">
        <title>The High Quality Genome of Vibrio alginolyticus K01M1.</title>
        <authorList>
            <person name="Wendling C."/>
            <person name="Chibani C.M."/>
            <person name="Hertel R."/>
            <person name="Sproer C."/>
            <person name="Bunk B."/>
            <person name="Overmann J."/>
            <person name="Roth O."/>
            <person name="Liesegang H."/>
        </authorList>
    </citation>
    <scope>NUCLEOTIDE SEQUENCE</scope>
    <source>
        <strain evidence="16">K05K4</strain>
    </source>
</reference>
<dbReference type="GO" id="GO:0009435">
    <property type="term" value="P:NAD+ biosynthetic process"/>
    <property type="evidence" value="ECO:0007669"/>
    <property type="project" value="UniProtKB-UniPathway"/>
</dbReference>
<comment type="catalytic activity">
    <reaction evidence="14">
        <text>nicotinate beta-D-ribonucleotide + ATP + H(+) = deamido-NAD(+) + diphosphate</text>
        <dbReference type="Rhea" id="RHEA:22860"/>
        <dbReference type="ChEBI" id="CHEBI:15378"/>
        <dbReference type="ChEBI" id="CHEBI:30616"/>
        <dbReference type="ChEBI" id="CHEBI:33019"/>
        <dbReference type="ChEBI" id="CHEBI:57502"/>
        <dbReference type="ChEBI" id="CHEBI:58437"/>
        <dbReference type="EC" id="2.7.7.18"/>
    </reaction>
</comment>
<evidence type="ECO:0000256" key="11">
    <source>
        <dbReference type="ARBA" id="ARBA00031253"/>
    </source>
</evidence>
<sequence length="177" mass="19797">MKKIAIFGSAFNPPSLGHKSVIESLSHFDLVLLEPSIAHAWGKNMLDYPTRCKMVDAFIKDMGLSNVQRSDAEQALYQPGQSVTTYALLEKIQEIYPTADITFVIGPDNFFKFAKFSRAEEITERWTVMACPEKVKVRSTDIRKALAEGEEVGAYTTPSVRDLLLSKGLYRETLSGN</sequence>
<dbReference type="EC" id="2.7.7.18" evidence="4"/>
<evidence type="ECO:0000256" key="10">
    <source>
        <dbReference type="ARBA" id="ARBA00023027"/>
    </source>
</evidence>
<keyword evidence="9" id="KW-0067">ATP-binding</keyword>
<dbReference type="EMBL" id="CP017903">
    <property type="protein sequence ID" value="ARP20352.1"/>
    <property type="molecule type" value="Genomic_DNA"/>
</dbReference>
<dbReference type="InterPro" id="IPR014729">
    <property type="entry name" value="Rossmann-like_a/b/a_fold"/>
</dbReference>
<dbReference type="GO" id="GO:0005524">
    <property type="term" value="F:ATP binding"/>
    <property type="evidence" value="ECO:0007669"/>
    <property type="project" value="UniProtKB-KW"/>
</dbReference>
<dbReference type="AlphaFoldDB" id="A0A1W6W0R5"/>
<evidence type="ECO:0000256" key="8">
    <source>
        <dbReference type="ARBA" id="ARBA00022741"/>
    </source>
</evidence>
<evidence type="ECO:0000313" key="16">
    <source>
        <dbReference type="EMBL" id="ARP20352.1"/>
    </source>
</evidence>
<evidence type="ECO:0000256" key="7">
    <source>
        <dbReference type="ARBA" id="ARBA00022695"/>
    </source>
</evidence>
<dbReference type="Gene3D" id="3.40.50.620">
    <property type="entry name" value="HUPs"/>
    <property type="match status" value="1"/>
</dbReference>
<evidence type="ECO:0000256" key="13">
    <source>
        <dbReference type="ARBA" id="ARBA00033353"/>
    </source>
</evidence>
<comment type="pathway">
    <text evidence="2">Cofactor biosynthesis; NAD(+) biosynthesis; deamido-NAD(+) from nicotinate D-ribonucleotide: step 1/1.</text>
</comment>
<evidence type="ECO:0000256" key="14">
    <source>
        <dbReference type="ARBA" id="ARBA00048721"/>
    </source>
</evidence>
<proteinExistence type="inferred from homology"/>
<dbReference type="PANTHER" id="PTHR39321">
    <property type="entry name" value="NICOTINATE-NUCLEOTIDE ADENYLYLTRANSFERASE-RELATED"/>
    <property type="match status" value="1"/>
</dbReference>
<dbReference type="GO" id="GO:0004515">
    <property type="term" value="F:nicotinate-nucleotide adenylyltransferase activity"/>
    <property type="evidence" value="ECO:0007669"/>
    <property type="project" value="UniProtKB-EC"/>
</dbReference>
<evidence type="ECO:0000259" key="15">
    <source>
        <dbReference type="Pfam" id="PF01467"/>
    </source>
</evidence>
<dbReference type="SUPFAM" id="SSF52374">
    <property type="entry name" value="Nucleotidylyl transferase"/>
    <property type="match status" value="1"/>
</dbReference>
<keyword evidence="10" id="KW-0520">NAD</keyword>
<keyword evidence="7 16" id="KW-0548">Nucleotidyltransferase</keyword>
<gene>
    <name evidence="16" type="primary">nadD</name>
    <name evidence="16" type="ORF">K05K4_36250</name>
</gene>